<sequence length="83" mass="9026">MTQDSRTGRFQADAPVERGSHGIRNSEGRIIGQVWSTPYGWFAGPLNSQIQTIPCVDRADAIRTVERLGTTEAAQPRKAATGN</sequence>
<gene>
    <name evidence="2" type="ORF">LCGC14_0289550</name>
</gene>
<dbReference type="AlphaFoldDB" id="A0A0F9WZI7"/>
<evidence type="ECO:0000313" key="2">
    <source>
        <dbReference type="EMBL" id="KKN84493.1"/>
    </source>
</evidence>
<feature type="region of interest" description="Disordered" evidence="1">
    <location>
        <begin position="1"/>
        <end position="24"/>
    </location>
</feature>
<name>A0A0F9WZI7_9ZZZZ</name>
<protein>
    <submittedName>
        <fullName evidence="2">Uncharacterized protein</fullName>
    </submittedName>
</protein>
<reference evidence="2" key="1">
    <citation type="journal article" date="2015" name="Nature">
        <title>Complex archaea that bridge the gap between prokaryotes and eukaryotes.</title>
        <authorList>
            <person name="Spang A."/>
            <person name="Saw J.H."/>
            <person name="Jorgensen S.L."/>
            <person name="Zaremba-Niedzwiedzka K."/>
            <person name="Martijn J."/>
            <person name="Lind A.E."/>
            <person name="van Eijk R."/>
            <person name="Schleper C."/>
            <person name="Guy L."/>
            <person name="Ettema T.J."/>
        </authorList>
    </citation>
    <scope>NUCLEOTIDE SEQUENCE</scope>
</reference>
<accession>A0A0F9WZI7</accession>
<proteinExistence type="predicted"/>
<dbReference type="EMBL" id="LAZR01000171">
    <property type="protein sequence ID" value="KKN84493.1"/>
    <property type="molecule type" value="Genomic_DNA"/>
</dbReference>
<organism evidence="2">
    <name type="scientific">marine sediment metagenome</name>
    <dbReference type="NCBI Taxonomy" id="412755"/>
    <lineage>
        <taxon>unclassified sequences</taxon>
        <taxon>metagenomes</taxon>
        <taxon>ecological metagenomes</taxon>
    </lineage>
</organism>
<feature type="compositionally biased region" description="Basic and acidic residues" evidence="1">
    <location>
        <begin position="15"/>
        <end position="24"/>
    </location>
</feature>
<comment type="caution">
    <text evidence="2">The sequence shown here is derived from an EMBL/GenBank/DDBJ whole genome shotgun (WGS) entry which is preliminary data.</text>
</comment>
<evidence type="ECO:0000256" key="1">
    <source>
        <dbReference type="SAM" id="MobiDB-lite"/>
    </source>
</evidence>